<evidence type="ECO:0000256" key="5">
    <source>
        <dbReference type="ARBA" id="ARBA00022692"/>
    </source>
</evidence>
<keyword evidence="7 8" id="KW-0472">Membrane</keyword>
<evidence type="ECO:0000256" key="9">
    <source>
        <dbReference type="SAM" id="MobiDB-lite"/>
    </source>
</evidence>
<evidence type="ECO:0000256" key="2">
    <source>
        <dbReference type="ARBA" id="ARBA00022448"/>
    </source>
</evidence>
<dbReference type="InterPro" id="IPR051088">
    <property type="entry name" value="PTS_Sugar-EIIC/EIIB"/>
</dbReference>
<keyword evidence="4 8" id="KW-0762">Sugar transport</keyword>
<reference evidence="12" key="1">
    <citation type="submission" date="2023-03" db="EMBL/GenBank/DDBJ databases">
        <authorList>
            <person name="Shen W."/>
            <person name="Cai J."/>
        </authorList>
    </citation>
    <scope>NUCLEOTIDE SEQUENCE</scope>
    <source>
        <strain evidence="12">B646-2</strain>
    </source>
</reference>
<dbReference type="PANTHER" id="PTHR33989:SF10">
    <property type="entry name" value="PERMEASE IIC COMPONENT"/>
    <property type="match status" value="1"/>
</dbReference>
<feature type="compositionally biased region" description="Low complexity" evidence="9">
    <location>
        <begin position="443"/>
        <end position="468"/>
    </location>
</feature>
<proteinExistence type="predicted"/>
<name>A0AAW8SZ99_9ENTE</name>
<dbReference type="RefSeq" id="WP_010746633.1">
    <property type="nucleotide sequence ID" value="NZ_BAAAXM010000009.1"/>
</dbReference>
<protein>
    <recommendedName>
        <fullName evidence="8">Permease IIC component</fullName>
    </recommendedName>
</protein>
<dbReference type="GO" id="GO:0008982">
    <property type="term" value="F:protein-N(PI)-phosphohistidine-sugar phosphotransferase activity"/>
    <property type="evidence" value="ECO:0007669"/>
    <property type="project" value="UniProtKB-UniRule"/>
</dbReference>
<dbReference type="AlphaFoldDB" id="A0AAW8SZ99"/>
<feature type="transmembrane region" description="Helical" evidence="10">
    <location>
        <begin position="108"/>
        <end position="125"/>
    </location>
</feature>
<evidence type="ECO:0000256" key="1">
    <source>
        <dbReference type="ARBA" id="ARBA00004651"/>
    </source>
</evidence>
<dbReference type="InterPro" id="IPR004501">
    <property type="entry name" value="PTS_EIIC_3"/>
</dbReference>
<evidence type="ECO:0000256" key="3">
    <source>
        <dbReference type="ARBA" id="ARBA00022475"/>
    </source>
</evidence>
<feature type="transmembrane region" description="Helical" evidence="10">
    <location>
        <begin position="31"/>
        <end position="52"/>
    </location>
</feature>
<feature type="compositionally biased region" description="Acidic residues" evidence="9">
    <location>
        <begin position="469"/>
        <end position="480"/>
    </location>
</feature>
<keyword evidence="5 10" id="KW-0812">Transmembrane</keyword>
<evidence type="ECO:0000256" key="7">
    <source>
        <dbReference type="ARBA" id="ARBA00023136"/>
    </source>
</evidence>
<dbReference type="InterPro" id="IPR004796">
    <property type="entry name" value="PTS_IIC_cello"/>
</dbReference>
<sequence>MKKENKVLQGINNFARKMASMIYFRALRDGFVSTVPFLVLAGIMILINNIIIAPDTGWIAGFVSADTLTTWQELGNKIINGTLNCYSLMIGALIANSLAKNRGEDNPIFSSLVTIAVIMIFLPLSNSVVPNGAEKAVEISGVAPFSYLGTAGIFVAIFAAILSTELFVRISQSDKLKLKFSGNGIPPAVSQSFEAMASIMITLLIFALLSFGIHQLTNMEIHELINKIIQAPLIHLTTSLPGFIILCFFTNLLFALGIHPSGIVNPILEPPLLVAMNQNTAAFANHQEIPNIIVLPFRDLYGHIGGTGSTIALIIAIFIFSRKKVNRQFAGMTGPLGLFNINEPVIYGFPVVFNPLIMIPFILGPLISFTIAYFATWAGLVSKIVVYVPWSMPPVINAWVASGGDFRNVILQVLLIVMMVMIYFPFLRAYENSMGVEVEEPVTETPSVSSESNTEQQTATATSAASAEASDEFSDFTDFM</sequence>
<evidence type="ECO:0000259" key="11">
    <source>
        <dbReference type="PROSITE" id="PS51105"/>
    </source>
</evidence>
<comment type="subcellular location">
    <subcellularLocation>
        <location evidence="1">Cell membrane</location>
        <topology evidence="1">Multi-pass membrane protein</topology>
    </subcellularLocation>
</comment>
<feature type="transmembrane region" description="Helical" evidence="10">
    <location>
        <begin position="233"/>
        <end position="256"/>
    </location>
</feature>
<accession>A0AAW8SZ99</accession>
<dbReference type="EMBL" id="JARPXM010000003">
    <property type="protein sequence ID" value="MDT2537537.1"/>
    <property type="molecule type" value="Genomic_DNA"/>
</dbReference>
<dbReference type="PIRSF" id="PIRSF006351">
    <property type="entry name" value="PTS_EIIC-Cellobiose"/>
    <property type="match status" value="1"/>
</dbReference>
<evidence type="ECO:0000256" key="10">
    <source>
        <dbReference type="SAM" id="Phobius"/>
    </source>
</evidence>
<comment type="function">
    <text evidence="8">The phosphoenolpyruvate-dependent sugar phosphotransferase system (PTS), a major carbohydrate active -transport system, catalyzes the phosphorylation of incoming sugar substrates concomitant with their translocation across the cell membrane.</text>
</comment>
<dbReference type="NCBIfam" id="TIGR00410">
    <property type="entry name" value="lacE"/>
    <property type="match status" value="1"/>
</dbReference>
<feature type="region of interest" description="Disordered" evidence="9">
    <location>
        <begin position="441"/>
        <end position="480"/>
    </location>
</feature>
<dbReference type="Pfam" id="PF02378">
    <property type="entry name" value="PTS_EIIC"/>
    <property type="match status" value="1"/>
</dbReference>
<dbReference type="GO" id="GO:1901264">
    <property type="term" value="P:carbohydrate derivative transport"/>
    <property type="evidence" value="ECO:0007669"/>
    <property type="project" value="TreeGrafter"/>
</dbReference>
<feature type="transmembrane region" description="Helical" evidence="10">
    <location>
        <begin position="300"/>
        <end position="320"/>
    </location>
</feature>
<dbReference type="PANTHER" id="PTHR33989">
    <property type="match status" value="1"/>
</dbReference>
<comment type="caution">
    <text evidence="12">The sequence shown here is derived from an EMBL/GenBank/DDBJ whole genome shotgun (WGS) entry which is preliminary data.</text>
</comment>
<dbReference type="PROSITE" id="PS51105">
    <property type="entry name" value="PTS_EIIC_TYPE_3"/>
    <property type="match status" value="1"/>
</dbReference>
<feature type="transmembrane region" description="Helical" evidence="10">
    <location>
        <begin position="410"/>
        <end position="427"/>
    </location>
</feature>
<evidence type="ECO:0000256" key="8">
    <source>
        <dbReference type="PIRNR" id="PIRNR006351"/>
    </source>
</evidence>
<dbReference type="Proteomes" id="UP001249240">
    <property type="component" value="Unassembled WGS sequence"/>
</dbReference>
<dbReference type="GO" id="GO:0005886">
    <property type="term" value="C:plasma membrane"/>
    <property type="evidence" value="ECO:0007669"/>
    <property type="project" value="UniProtKB-SubCell"/>
</dbReference>
<keyword evidence="6 10" id="KW-1133">Transmembrane helix</keyword>
<evidence type="ECO:0000313" key="13">
    <source>
        <dbReference type="Proteomes" id="UP001249240"/>
    </source>
</evidence>
<dbReference type="GO" id="GO:0009401">
    <property type="term" value="P:phosphoenolpyruvate-dependent sugar phosphotransferase system"/>
    <property type="evidence" value="ECO:0007669"/>
    <property type="project" value="InterPro"/>
</dbReference>
<feature type="domain" description="PTS EIIC type-3" evidence="11">
    <location>
        <begin position="7"/>
        <end position="426"/>
    </location>
</feature>
<evidence type="ECO:0000256" key="4">
    <source>
        <dbReference type="ARBA" id="ARBA00022597"/>
    </source>
</evidence>
<feature type="transmembrane region" description="Helical" evidence="10">
    <location>
        <begin position="189"/>
        <end position="213"/>
    </location>
</feature>
<organism evidence="12 13">
    <name type="scientific">Enterococcus raffinosus</name>
    <dbReference type="NCBI Taxonomy" id="71452"/>
    <lineage>
        <taxon>Bacteria</taxon>
        <taxon>Bacillati</taxon>
        <taxon>Bacillota</taxon>
        <taxon>Bacilli</taxon>
        <taxon>Lactobacillales</taxon>
        <taxon>Enterococcaceae</taxon>
        <taxon>Enterococcus</taxon>
    </lineage>
</organism>
<gene>
    <name evidence="12" type="ORF">P7D78_05330</name>
</gene>
<keyword evidence="2 8" id="KW-0813">Transport</keyword>
<feature type="transmembrane region" description="Helical" evidence="10">
    <location>
        <begin position="145"/>
        <end position="168"/>
    </location>
</feature>
<evidence type="ECO:0000313" key="12">
    <source>
        <dbReference type="EMBL" id="MDT2537537.1"/>
    </source>
</evidence>
<evidence type="ECO:0000256" key="6">
    <source>
        <dbReference type="ARBA" id="ARBA00022989"/>
    </source>
</evidence>
<dbReference type="InterPro" id="IPR003352">
    <property type="entry name" value="PTS_EIIC"/>
</dbReference>
<keyword evidence="3 8" id="KW-1003">Cell membrane</keyword>